<evidence type="ECO:0000259" key="12">
    <source>
        <dbReference type="Pfam" id="PF00156"/>
    </source>
</evidence>
<comment type="subcellular location">
    <subcellularLocation>
        <location evidence="3 11">Cytoplasm</location>
    </subcellularLocation>
</comment>
<dbReference type="GO" id="GO:0002055">
    <property type="term" value="F:adenine binding"/>
    <property type="evidence" value="ECO:0007669"/>
    <property type="project" value="TreeGrafter"/>
</dbReference>
<dbReference type="NCBIfam" id="NF002634">
    <property type="entry name" value="PRK02304.1-3"/>
    <property type="match status" value="1"/>
</dbReference>
<dbReference type="AlphaFoldDB" id="A0A2H0LYP3"/>
<comment type="similarity">
    <text evidence="5 11">Belongs to the purine/pyrimidine phosphoribosyltransferase family.</text>
</comment>
<evidence type="ECO:0000256" key="9">
    <source>
        <dbReference type="ARBA" id="ARBA00022679"/>
    </source>
</evidence>
<dbReference type="NCBIfam" id="TIGR01090">
    <property type="entry name" value="apt"/>
    <property type="match status" value="1"/>
</dbReference>
<protein>
    <recommendedName>
        <fullName evidence="6 11">Adenine phosphoribosyltransferase</fullName>
        <shortName evidence="11">APRT</shortName>
        <ecNumber evidence="6 11">2.4.2.7</ecNumber>
    </recommendedName>
</protein>
<evidence type="ECO:0000256" key="11">
    <source>
        <dbReference type="HAMAP-Rule" id="MF_00004"/>
    </source>
</evidence>
<sequence length="173" mass="19158">MDIEQLKNSIRAIPDFPKKGILFRDITTLLSDKEAFKAAIDMLYDYYKDKKIDCVVGIESRGFILGSVLAYKLGCGFVPVRKKNKLPYKTHSITYSLEYGTDTLEIHEDAFAKGARILIVDDLLATGGTVAAVCDLVKKISSDIVGICFLIELTALSGRDKLKGLPVFSLIKF</sequence>
<dbReference type="GO" id="GO:0006168">
    <property type="term" value="P:adenine salvage"/>
    <property type="evidence" value="ECO:0007669"/>
    <property type="project" value="InterPro"/>
</dbReference>
<dbReference type="GO" id="GO:0006166">
    <property type="term" value="P:purine ribonucleoside salvage"/>
    <property type="evidence" value="ECO:0007669"/>
    <property type="project" value="UniProtKB-UniRule"/>
</dbReference>
<dbReference type="NCBIfam" id="NF002633">
    <property type="entry name" value="PRK02304.1-2"/>
    <property type="match status" value="1"/>
</dbReference>
<evidence type="ECO:0000256" key="5">
    <source>
        <dbReference type="ARBA" id="ARBA00008391"/>
    </source>
</evidence>
<comment type="pathway">
    <text evidence="4 11">Purine metabolism; AMP biosynthesis via salvage pathway; AMP from adenine: step 1/1.</text>
</comment>
<dbReference type="CDD" id="cd06223">
    <property type="entry name" value="PRTases_typeI"/>
    <property type="match status" value="1"/>
</dbReference>
<dbReference type="Gene3D" id="3.40.50.2020">
    <property type="match status" value="1"/>
</dbReference>
<gene>
    <name evidence="11" type="primary">apt</name>
    <name evidence="13" type="ORF">COV72_02655</name>
</gene>
<evidence type="ECO:0000256" key="1">
    <source>
        <dbReference type="ARBA" id="ARBA00000868"/>
    </source>
</evidence>
<organism evidence="13 14">
    <name type="scientific">Candidatus Ghiorseimicrobium undicola</name>
    <dbReference type="NCBI Taxonomy" id="1974746"/>
    <lineage>
        <taxon>Bacteria</taxon>
        <taxon>Pseudomonadati</taxon>
        <taxon>Candidatus Omnitrophota</taxon>
        <taxon>Candidatus Ghiorseimicrobium</taxon>
    </lineage>
</organism>
<keyword evidence="8 11" id="KW-0328">Glycosyltransferase</keyword>
<comment type="caution">
    <text evidence="13">The sequence shown here is derived from an EMBL/GenBank/DDBJ whole genome shotgun (WGS) entry which is preliminary data.</text>
</comment>
<comment type="catalytic activity">
    <reaction evidence="1 11">
        <text>AMP + diphosphate = 5-phospho-alpha-D-ribose 1-diphosphate + adenine</text>
        <dbReference type="Rhea" id="RHEA:16609"/>
        <dbReference type="ChEBI" id="CHEBI:16708"/>
        <dbReference type="ChEBI" id="CHEBI:33019"/>
        <dbReference type="ChEBI" id="CHEBI:58017"/>
        <dbReference type="ChEBI" id="CHEBI:456215"/>
        <dbReference type="EC" id="2.4.2.7"/>
    </reaction>
</comment>
<dbReference type="SUPFAM" id="SSF53271">
    <property type="entry name" value="PRTase-like"/>
    <property type="match status" value="1"/>
</dbReference>
<dbReference type="PANTHER" id="PTHR32315">
    <property type="entry name" value="ADENINE PHOSPHORIBOSYLTRANSFERASE"/>
    <property type="match status" value="1"/>
</dbReference>
<dbReference type="GO" id="GO:0016208">
    <property type="term" value="F:AMP binding"/>
    <property type="evidence" value="ECO:0007669"/>
    <property type="project" value="TreeGrafter"/>
</dbReference>
<dbReference type="GO" id="GO:0044209">
    <property type="term" value="P:AMP salvage"/>
    <property type="evidence" value="ECO:0007669"/>
    <property type="project" value="UniProtKB-UniRule"/>
</dbReference>
<comment type="function">
    <text evidence="2 11">Catalyzes a salvage reaction resulting in the formation of AMP, that is energically less costly than de novo synthesis.</text>
</comment>
<keyword evidence="10 11" id="KW-0660">Purine salvage</keyword>
<dbReference type="UniPathway" id="UPA00588">
    <property type="reaction ID" value="UER00646"/>
</dbReference>
<keyword evidence="9 11" id="KW-0808">Transferase</keyword>
<accession>A0A2H0LYP3</accession>
<name>A0A2H0LYP3_9BACT</name>
<dbReference type="InterPro" id="IPR000836">
    <property type="entry name" value="PRTase_dom"/>
</dbReference>
<keyword evidence="7 11" id="KW-0963">Cytoplasm</keyword>
<evidence type="ECO:0000313" key="13">
    <source>
        <dbReference type="EMBL" id="PIQ89543.1"/>
    </source>
</evidence>
<evidence type="ECO:0000256" key="6">
    <source>
        <dbReference type="ARBA" id="ARBA00011893"/>
    </source>
</evidence>
<dbReference type="EMBL" id="PCWA01000035">
    <property type="protein sequence ID" value="PIQ89543.1"/>
    <property type="molecule type" value="Genomic_DNA"/>
</dbReference>
<reference evidence="13 14" key="1">
    <citation type="submission" date="2017-09" db="EMBL/GenBank/DDBJ databases">
        <title>Depth-based differentiation of microbial function through sediment-hosted aquifers and enrichment of novel symbionts in the deep terrestrial subsurface.</title>
        <authorList>
            <person name="Probst A.J."/>
            <person name="Ladd B."/>
            <person name="Jarett J.K."/>
            <person name="Geller-Mcgrath D.E."/>
            <person name="Sieber C.M."/>
            <person name="Emerson J.B."/>
            <person name="Anantharaman K."/>
            <person name="Thomas B.C."/>
            <person name="Malmstrom R."/>
            <person name="Stieglmeier M."/>
            <person name="Klingl A."/>
            <person name="Woyke T."/>
            <person name="Ryan C.M."/>
            <person name="Banfield J.F."/>
        </authorList>
    </citation>
    <scope>NUCLEOTIDE SEQUENCE [LARGE SCALE GENOMIC DNA]</scope>
    <source>
        <strain evidence="13">CG11_big_fil_rev_8_21_14_0_20_42_13</strain>
    </source>
</reference>
<dbReference type="FunFam" id="3.40.50.2020:FF:000021">
    <property type="entry name" value="Adenine phosphoribosyltransferase"/>
    <property type="match status" value="1"/>
</dbReference>
<evidence type="ECO:0000256" key="4">
    <source>
        <dbReference type="ARBA" id="ARBA00004659"/>
    </source>
</evidence>
<dbReference type="InterPro" id="IPR029057">
    <property type="entry name" value="PRTase-like"/>
</dbReference>
<dbReference type="EC" id="2.4.2.7" evidence="6 11"/>
<evidence type="ECO:0000256" key="10">
    <source>
        <dbReference type="ARBA" id="ARBA00022726"/>
    </source>
</evidence>
<dbReference type="InterPro" id="IPR005764">
    <property type="entry name" value="Ade_phspho_trans"/>
</dbReference>
<dbReference type="Pfam" id="PF00156">
    <property type="entry name" value="Pribosyltran"/>
    <property type="match status" value="1"/>
</dbReference>
<evidence type="ECO:0000256" key="2">
    <source>
        <dbReference type="ARBA" id="ARBA00003968"/>
    </source>
</evidence>
<dbReference type="HAMAP" id="MF_00004">
    <property type="entry name" value="Aden_phosphoribosyltr"/>
    <property type="match status" value="1"/>
</dbReference>
<evidence type="ECO:0000313" key="14">
    <source>
        <dbReference type="Proteomes" id="UP000229641"/>
    </source>
</evidence>
<comment type="subunit">
    <text evidence="11">Homodimer.</text>
</comment>
<evidence type="ECO:0000256" key="7">
    <source>
        <dbReference type="ARBA" id="ARBA00022490"/>
    </source>
</evidence>
<dbReference type="InterPro" id="IPR050054">
    <property type="entry name" value="UPRTase/APRTase"/>
</dbReference>
<dbReference type="Proteomes" id="UP000229641">
    <property type="component" value="Unassembled WGS sequence"/>
</dbReference>
<dbReference type="GO" id="GO:0005737">
    <property type="term" value="C:cytoplasm"/>
    <property type="evidence" value="ECO:0007669"/>
    <property type="project" value="UniProtKB-SubCell"/>
</dbReference>
<dbReference type="GO" id="GO:0003999">
    <property type="term" value="F:adenine phosphoribosyltransferase activity"/>
    <property type="evidence" value="ECO:0007669"/>
    <property type="project" value="UniProtKB-UniRule"/>
</dbReference>
<proteinExistence type="inferred from homology"/>
<dbReference type="PANTHER" id="PTHR32315:SF3">
    <property type="entry name" value="ADENINE PHOSPHORIBOSYLTRANSFERASE"/>
    <property type="match status" value="1"/>
</dbReference>
<dbReference type="NCBIfam" id="NF002636">
    <property type="entry name" value="PRK02304.1-5"/>
    <property type="match status" value="1"/>
</dbReference>
<evidence type="ECO:0000256" key="8">
    <source>
        <dbReference type="ARBA" id="ARBA00022676"/>
    </source>
</evidence>
<feature type="domain" description="Phosphoribosyltransferase" evidence="12">
    <location>
        <begin position="28"/>
        <end position="152"/>
    </location>
</feature>
<evidence type="ECO:0000256" key="3">
    <source>
        <dbReference type="ARBA" id="ARBA00004496"/>
    </source>
</evidence>